<sequence>MLKELQVLKELKVLRELQMLAEPRCRVVGCMRDGSPAPQ</sequence>
<proteinExistence type="predicted"/>
<evidence type="ECO:0000313" key="2">
    <source>
        <dbReference type="Proteomes" id="UP000198802"/>
    </source>
</evidence>
<accession>A0A0S4QL70</accession>
<evidence type="ECO:0000313" key="1">
    <source>
        <dbReference type="EMBL" id="CUU55839.1"/>
    </source>
</evidence>
<gene>
    <name evidence="1" type="ORF">Ga0074812_10693</name>
</gene>
<name>A0A0S4QL70_9ACTN</name>
<keyword evidence="2" id="KW-1185">Reference proteome</keyword>
<reference evidence="2" key="1">
    <citation type="submission" date="2015-11" db="EMBL/GenBank/DDBJ databases">
        <authorList>
            <person name="Varghese N."/>
        </authorList>
    </citation>
    <scope>NUCLEOTIDE SEQUENCE [LARGE SCALE GENOMIC DNA]</scope>
    <source>
        <strain evidence="2">DSM 45899</strain>
    </source>
</reference>
<dbReference type="EMBL" id="FAOZ01000006">
    <property type="protein sequence ID" value="CUU55839.1"/>
    <property type="molecule type" value="Genomic_DNA"/>
</dbReference>
<protein>
    <submittedName>
        <fullName evidence="1">Uncharacterized protein</fullName>
    </submittedName>
</protein>
<organism evidence="1 2">
    <name type="scientific">Parafrankia irregularis</name>
    <dbReference type="NCBI Taxonomy" id="795642"/>
    <lineage>
        <taxon>Bacteria</taxon>
        <taxon>Bacillati</taxon>
        <taxon>Actinomycetota</taxon>
        <taxon>Actinomycetes</taxon>
        <taxon>Frankiales</taxon>
        <taxon>Frankiaceae</taxon>
        <taxon>Parafrankia</taxon>
    </lineage>
</organism>
<dbReference type="Proteomes" id="UP000198802">
    <property type="component" value="Unassembled WGS sequence"/>
</dbReference>
<dbReference type="AlphaFoldDB" id="A0A0S4QL70"/>